<protein>
    <submittedName>
        <fullName evidence="2">Uncharacterized protein</fullName>
    </submittedName>
</protein>
<evidence type="ECO:0000313" key="2">
    <source>
        <dbReference type="EMBL" id="GBP67947.1"/>
    </source>
</evidence>
<name>A0A4C1Y097_EUMVA</name>
<keyword evidence="1" id="KW-0812">Transmembrane</keyword>
<dbReference type="EMBL" id="BGZK01000997">
    <property type="protein sequence ID" value="GBP67947.1"/>
    <property type="molecule type" value="Genomic_DNA"/>
</dbReference>
<reference evidence="2 3" key="1">
    <citation type="journal article" date="2019" name="Commun. Biol.">
        <title>The bagworm genome reveals a unique fibroin gene that provides high tensile strength.</title>
        <authorList>
            <person name="Kono N."/>
            <person name="Nakamura H."/>
            <person name="Ohtoshi R."/>
            <person name="Tomita M."/>
            <person name="Numata K."/>
            <person name="Arakawa K."/>
        </authorList>
    </citation>
    <scope>NUCLEOTIDE SEQUENCE [LARGE SCALE GENOMIC DNA]</scope>
</reference>
<feature type="transmembrane region" description="Helical" evidence="1">
    <location>
        <begin position="37"/>
        <end position="56"/>
    </location>
</feature>
<organism evidence="2 3">
    <name type="scientific">Eumeta variegata</name>
    <name type="common">Bagworm moth</name>
    <name type="synonym">Eumeta japonica</name>
    <dbReference type="NCBI Taxonomy" id="151549"/>
    <lineage>
        <taxon>Eukaryota</taxon>
        <taxon>Metazoa</taxon>
        <taxon>Ecdysozoa</taxon>
        <taxon>Arthropoda</taxon>
        <taxon>Hexapoda</taxon>
        <taxon>Insecta</taxon>
        <taxon>Pterygota</taxon>
        <taxon>Neoptera</taxon>
        <taxon>Endopterygota</taxon>
        <taxon>Lepidoptera</taxon>
        <taxon>Glossata</taxon>
        <taxon>Ditrysia</taxon>
        <taxon>Tineoidea</taxon>
        <taxon>Psychidae</taxon>
        <taxon>Oiketicinae</taxon>
        <taxon>Eumeta</taxon>
    </lineage>
</organism>
<gene>
    <name evidence="2" type="ORF">EVAR_25343_1</name>
</gene>
<evidence type="ECO:0000313" key="3">
    <source>
        <dbReference type="Proteomes" id="UP000299102"/>
    </source>
</evidence>
<dbReference type="AlphaFoldDB" id="A0A4C1Y097"/>
<keyword evidence="1" id="KW-1133">Transmembrane helix</keyword>
<proteinExistence type="predicted"/>
<sequence length="196" mass="22790">MNVRTTDVLEPRKWAGSPLKQHVLKEHKRELATFTAAYYPVTSASLLLLLSNILFLPKRPAKDYPSAQRFDFDIVSPSTSISAALKIKRPINPPEKYRSFRLPSFKNFRPRLKVSPPFCECEPGVAKRRERDRKKEREGAREKENKVRDFFFTRFYEIKAALIRAKLNFVQRSEGTKLGSDRVRVGIRTQHESPRS</sequence>
<dbReference type="Proteomes" id="UP000299102">
    <property type="component" value="Unassembled WGS sequence"/>
</dbReference>
<keyword evidence="1" id="KW-0472">Membrane</keyword>
<keyword evidence="3" id="KW-1185">Reference proteome</keyword>
<evidence type="ECO:0000256" key="1">
    <source>
        <dbReference type="SAM" id="Phobius"/>
    </source>
</evidence>
<accession>A0A4C1Y097</accession>
<comment type="caution">
    <text evidence="2">The sequence shown here is derived from an EMBL/GenBank/DDBJ whole genome shotgun (WGS) entry which is preliminary data.</text>
</comment>